<keyword evidence="5" id="KW-0808">Transferase</keyword>
<feature type="transmembrane region" description="Helical" evidence="16">
    <location>
        <begin position="234"/>
        <end position="258"/>
    </location>
</feature>
<dbReference type="Pfam" id="PF13639">
    <property type="entry name" value="zf-RING_2"/>
    <property type="match status" value="1"/>
</dbReference>
<feature type="signal peptide" evidence="17">
    <location>
        <begin position="1"/>
        <end position="22"/>
    </location>
</feature>
<dbReference type="PANTHER" id="PTHR46279:SF20">
    <property type="entry name" value="ZINC FINGER, RING_FYVE_PHD-TYPE-RELATED"/>
    <property type="match status" value="1"/>
</dbReference>
<comment type="pathway">
    <text evidence="3">Protein modification; protein ubiquitination.</text>
</comment>
<dbReference type="InterPro" id="IPR001841">
    <property type="entry name" value="Znf_RING"/>
</dbReference>
<evidence type="ECO:0000256" key="12">
    <source>
        <dbReference type="ARBA" id="ARBA00022989"/>
    </source>
</evidence>
<evidence type="ECO:0000256" key="2">
    <source>
        <dbReference type="ARBA" id="ARBA00004167"/>
    </source>
</evidence>
<dbReference type="CDD" id="cd16461">
    <property type="entry name" value="RING-H2_EL5-like"/>
    <property type="match status" value="1"/>
</dbReference>
<keyword evidence="9 15" id="KW-0863">Zinc-finger</keyword>
<keyword evidence="12 16" id="KW-1133">Transmembrane helix</keyword>
<dbReference type="GO" id="GO:0016020">
    <property type="term" value="C:membrane"/>
    <property type="evidence" value="ECO:0007669"/>
    <property type="project" value="UniProtKB-SubCell"/>
</dbReference>
<evidence type="ECO:0000256" key="13">
    <source>
        <dbReference type="ARBA" id="ARBA00023136"/>
    </source>
</evidence>
<evidence type="ECO:0000313" key="19">
    <source>
        <dbReference type="EMBL" id="CAI9289009.1"/>
    </source>
</evidence>
<dbReference type="Proteomes" id="UP001177003">
    <property type="component" value="Chromosome 6"/>
</dbReference>
<comment type="similarity">
    <text evidence="14">Belongs to the RING-type zinc finger family. ATL subfamily.</text>
</comment>
<evidence type="ECO:0000256" key="6">
    <source>
        <dbReference type="ARBA" id="ARBA00022692"/>
    </source>
</evidence>
<evidence type="ECO:0000256" key="9">
    <source>
        <dbReference type="ARBA" id="ARBA00022771"/>
    </source>
</evidence>
<dbReference type="GO" id="GO:0008270">
    <property type="term" value="F:zinc ion binding"/>
    <property type="evidence" value="ECO:0007669"/>
    <property type="project" value="UniProtKB-KW"/>
</dbReference>
<protein>
    <recommendedName>
        <fullName evidence="4">RING-type E3 ubiquitin transferase</fullName>
        <ecNumber evidence="4">2.3.2.27</ecNumber>
    </recommendedName>
</protein>
<dbReference type="EMBL" id="OX465082">
    <property type="protein sequence ID" value="CAI9289009.1"/>
    <property type="molecule type" value="Genomic_DNA"/>
</dbReference>
<accession>A0AA35ZB63</accession>
<evidence type="ECO:0000256" key="14">
    <source>
        <dbReference type="ARBA" id="ARBA00024209"/>
    </source>
</evidence>
<comment type="catalytic activity">
    <reaction evidence="1">
        <text>S-ubiquitinyl-[E2 ubiquitin-conjugating enzyme]-L-cysteine + [acceptor protein]-L-lysine = [E2 ubiquitin-conjugating enzyme]-L-cysteine + N(6)-ubiquitinyl-[acceptor protein]-L-lysine.</text>
        <dbReference type="EC" id="2.3.2.27"/>
    </reaction>
</comment>
<dbReference type="EC" id="2.3.2.27" evidence="4"/>
<keyword evidence="7" id="KW-0479">Metal-binding</keyword>
<keyword evidence="6 16" id="KW-0812">Transmembrane</keyword>
<gene>
    <name evidence="19" type="ORF">LSALG_LOCUS28277</name>
</gene>
<dbReference type="SMART" id="SM00184">
    <property type="entry name" value="RING"/>
    <property type="match status" value="1"/>
</dbReference>
<dbReference type="GO" id="GO:0030247">
    <property type="term" value="F:polysaccharide binding"/>
    <property type="evidence" value="ECO:0007669"/>
    <property type="project" value="InterPro"/>
</dbReference>
<evidence type="ECO:0000256" key="7">
    <source>
        <dbReference type="ARBA" id="ARBA00022723"/>
    </source>
</evidence>
<dbReference type="PROSITE" id="PS50089">
    <property type="entry name" value="ZF_RING_2"/>
    <property type="match status" value="1"/>
</dbReference>
<proteinExistence type="inferred from homology"/>
<keyword evidence="13 16" id="KW-0472">Membrane</keyword>
<evidence type="ECO:0000313" key="20">
    <source>
        <dbReference type="Proteomes" id="UP001177003"/>
    </source>
</evidence>
<evidence type="ECO:0000259" key="18">
    <source>
        <dbReference type="PROSITE" id="PS50089"/>
    </source>
</evidence>
<feature type="domain" description="RING-type" evidence="18">
    <location>
        <begin position="316"/>
        <end position="358"/>
    </location>
</feature>
<dbReference type="InterPro" id="IPR025287">
    <property type="entry name" value="WAK_GUB"/>
</dbReference>
<dbReference type="Pfam" id="PF13947">
    <property type="entry name" value="GUB_WAK_bind"/>
    <property type="match status" value="1"/>
</dbReference>
<dbReference type="Gene3D" id="3.30.40.10">
    <property type="entry name" value="Zinc/RING finger domain, C3HC4 (zinc finger)"/>
    <property type="match status" value="1"/>
</dbReference>
<keyword evidence="8 17" id="KW-0732">Signal</keyword>
<evidence type="ECO:0000256" key="10">
    <source>
        <dbReference type="ARBA" id="ARBA00022786"/>
    </source>
</evidence>
<comment type="subcellular location">
    <subcellularLocation>
        <location evidence="2">Membrane</location>
        <topology evidence="2">Single-pass membrane protein</topology>
    </subcellularLocation>
</comment>
<sequence>MEKKHILLLIFSLFLLKPIADAKDNCSPVSCGPNEPEIRFPFRLLGRQSNECGFSGFDIFCDEQNKTSILLPLSLTYIVNKISYLEQVIYIDPEFCLPNRIVSVNMTNTPFRSHLWMQSYTFYNCSVQNDQSFNFSDANVPFPCLSNGNSSVIAVETDPWIRVHMPSSCKLMKTIDVPVGFNSDFGSQLEMIWFTPFCRSCESEGKACRLKSDNNDNSDGETICVSRGKGISRIAMYGLSVGVCVSTLICIIVFKWYASSRVQDHNDSNDQGIGLSTIAIIRQPASKRGLDGPTIESYPKTMFGESCRLSKDDATCAICLSDYKSKESLRTIPECNHYFHVECIDEWLRLNATCPVCRKTQQSSALVTPCSKASSSSNSVDLS</sequence>
<organism evidence="19 20">
    <name type="scientific">Lactuca saligna</name>
    <name type="common">Willowleaf lettuce</name>
    <dbReference type="NCBI Taxonomy" id="75948"/>
    <lineage>
        <taxon>Eukaryota</taxon>
        <taxon>Viridiplantae</taxon>
        <taxon>Streptophyta</taxon>
        <taxon>Embryophyta</taxon>
        <taxon>Tracheophyta</taxon>
        <taxon>Spermatophyta</taxon>
        <taxon>Magnoliopsida</taxon>
        <taxon>eudicotyledons</taxon>
        <taxon>Gunneridae</taxon>
        <taxon>Pentapetalae</taxon>
        <taxon>asterids</taxon>
        <taxon>campanulids</taxon>
        <taxon>Asterales</taxon>
        <taxon>Asteraceae</taxon>
        <taxon>Cichorioideae</taxon>
        <taxon>Cichorieae</taxon>
        <taxon>Lactucinae</taxon>
        <taxon>Lactuca</taxon>
    </lineage>
</organism>
<evidence type="ECO:0000256" key="16">
    <source>
        <dbReference type="SAM" id="Phobius"/>
    </source>
</evidence>
<dbReference type="GO" id="GO:0061630">
    <property type="term" value="F:ubiquitin protein ligase activity"/>
    <property type="evidence" value="ECO:0007669"/>
    <property type="project" value="UniProtKB-EC"/>
</dbReference>
<dbReference type="InterPro" id="IPR046948">
    <property type="entry name" value="ATL20-22-like"/>
</dbReference>
<evidence type="ECO:0000256" key="11">
    <source>
        <dbReference type="ARBA" id="ARBA00022833"/>
    </source>
</evidence>
<evidence type="ECO:0000256" key="17">
    <source>
        <dbReference type="SAM" id="SignalP"/>
    </source>
</evidence>
<reference evidence="19" key="1">
    <citation type="submission" date="2023-04" db="EMBL/GenBank/DDBJ databases">
        <authorList>
            <person name="Vijverberg K."/>
            <person name="Xiong W."/>
            <person name="Schranz E."/>
        </authorList>
    </citation>
    <scope>NUCLEOTIDE SEQUENCE</scope>
</reference>
<evidence type="ECO:0000256" key="5">
    <source>
        <dbReference type="ARBA" id="ARBA00022679"/>
    </source>
</evidence>
<evidence type="ECO:0000256" key="3">
    <source>
        <dbReference type="ARBA" id="ARBA00004906"/>
    </source>
</evidence>
<dbReference type="InterPro" id="IPR013083">
    <property type="entry name" value="Znf_RING/FYVE/PHD"/>
</dbReference>
<feature type="chain" id="PRO_5041360101" description="RING-type E3 ubiquitin transferase" evidence="17">
    <location>
        <begin position="23"/>
        <end position="383"/>
    </location>
</feature>
<dbReference type="AlphaFoldDB" id="A0AA35ZB63"/>
<name>A0AA35ZB63_LACSI</name>
<evidence type="ECO:0000256" key="1">
    <source>
        <dbReference type="ARBA" id="ARBA00000900"/>
    </source>
</evidence>
<evidence type="ECO:0000256" key="15">
    <source>
        <dbReference type="PROSITE-ProRule" id="PRU00175"/>
    </source>
</evidence>
<dbReference type="SUPFAM" id="SSF57850">
    <property type="entry name" value="RING/U-box"/>
    <property type="match status" value="1"/>
</dbReference>
<dbReference type="PANTHER" id="PTHR46279">
    <property type="entry name" value="RING/U-BOX SUPERFAMILY PROTEIN"/>
    <property type="match status" value="1"/>
</dbReference>
<keyword evidence="20" id="KW-1185">Reference proteome</keyword>
<evidence type="ECO:0000256" key="4">
    <source>
        <dbReference type="ARBA" id="ARBA00012483"/>
    </source>
</evidence>
<evidence type="ECO:0000256" key="8">
    <source>
        <dbReference type="ARBA" id="ARBA00022729"/>
    </source>
</evidence>
<keyword evidence="10" id="KW-0833">Ubl conjugation pathway</keyword>
<keyword evidence="11" id="KW-0862">Zinc</keyword>